<dbReference type="EMBL" id="CP003659">
    <property type="protein sequence ID" value="AFZ57691.1"/>
    <property type="molecule type" value="Genomic_DNA"/>
</dbReference>
<feature type="transmembrane region" description="Helical" evidence="1">
    <location>
        <begin position="32"/>
        <end position="53"/>
    </location>
</feature>
<protein>
    <submittedName>
        <fullName evidence="2">Uncharacterized protein</fullName>
    </submittedName>
</protein>
<dbReference type="STRING" id="272123.Anacy_2231"/>
<accession>K9ZEU4</accession>
<dbReference type="Proteomes" id="UP000010474">
    <property type="component" value="Chromosome"/>
</dbReference>
<organism evidence="2 3">
    <name type="scientific">Anabaena cylindrica (strain ATCC 27899 / PCC 7122)</name>
    <dbReference type="NCBI Taxonomy" id="272123"/>
    <lineage>
        <taxon>Bacteria</taxon>
        <taxon>Bacillati</taxon>
        <taxon>Cyanobacteriota</taxon>
        <taxon>Cyanophyceae</taxon>
        <taxon>Nostocales</taxon>
        <taxon>Nostocaceae</taxon>
        <taxon>Anabaena</taxon>
    </lineage>
</organism>
<dbReference type="HOGENOM" id="CLU_2679583_0_0_3"/>
<keyword evidence="1" id="KW-0812">Transmembrane</keyword>
<reference evidence="3" key="1">
    <citation type="journal article" date="2013" name="Proc. Natl. Acad. Sci. U.S.A.">
        <title>Improving the coverage of the cyanobacterial phylum using diversity-driven genome sequencing.</title>
        <authorList>
            <person name="Shih P.M."/>
            <person name="Wu D."/>
            <person name="Latifi A."/>
            <person name="Axen S.D."/>
            <person name="Fewer D.P."/>
            <person name="Talla E."/>
            <person name="Calteau A."/>
            <person name="Cai F."/>
            <person name="Tandeau de Marsac N."/>
            <person name="Rippka R."/>
            <person name="Herdman M."/>
            <person name="Sivonen K."/>
            <person name="Coursin T."/>
            <person name="Laurent T."/>
            <person name="Goodwin L."/>
            <person name="Nolan M."/>
            <person name="Davenport K.W."/>
            <person name="Han C.S."/>
            <person name="Rubin E.M."/>
            <person name="Eisen J.A."/>
            <person name="Woyke T."/>
            <person name="Gugger M."/>
            <person name="Kerfeld C.A."/>
        </authorList>
    </citation>
    <scope>NUCLEOTIDE SEQUENCE [LARGE SCALE GENOMIC DNA]</scope>
    <source>
        <strain evidence="3">ATCC 27899 / PCC 7122</strain>
    </source>
</reference>
<keyword evidence="1" id="KW-0472">Membrane</keyword>
<evidence type="ECO:0000313" key="3">
    <source>
        <dbReference type="Proteomes" id="UP000010474"/>
    </source>
</evidence>
<dbReference type="KEGG" id="acy:Anacy_2231"/>
<keyword evidence="1" id="KW-1133">Transmembrane helix</keyword>
<gene>
    <name evidence="2" type="ordered locus">Anacy_2231</name>
</gene>
<keyword evidence="3" id="KW-1185">Reference proteome</keyword>
<evidence type="ECO:0000313" key="2">
    <source>
        <dbReference type="EMBL" id="AFZ57691.1"/>
    </source>
</evidence>
<proteinExistence type="predicted"/>
<sequence length="74" mass="8895">MTIFNTNLLSWLAIMKDVMPWEIAQRLVESAAIVRFLTNPGYYLLVIILRFYYDMMRINLYKAFYATSKIRSKY</sequence>
<name>K9ZEU4_ANACC</name>
<dbReference type="AlphaFoldDB" id="K9ZEU4"/>
<evidence type="ECO:0000256" key="1">
    <source>
        <dbReference type="SAM" id="Phobius"/>
    </source>
</evidence>